<dbReference type="NCBIfam" id="TIGR01128">
    <property type="entry name" value="holA"/>
    <property type="match status" value="1"/>
</dbReference>
<keyword evidence="5" id="KW-0235">DNA replication</keyword>
<dbReference type="EMBL" id="JACHHF010000009">
    <property type="protein sequence ID" value="MBB5176556.1"/>
    <property type="molecule type" value="Genomic_DNA"/>
</dbReference>
<dbReference type="Gene3D" id="1.10.8.60">
    <property type="match status" value="1"/>
</dbReference>
<dbReference type="Pfam" id="PF06144">
    <property type="entry name" value="DNA_pol3_delta"/>
    <property type="match status" value="1"/>
</dbReference>
<evidence type="ECO:0000259" key="9">
    <source>
        <dbReference type="Pfam" id="PF06144"/>
    </source>
</evidence>
<keyword evidence="12" id="KW-1185">Reference proteome</keyword>
<dbReference type="AlphaFoldDB" id="A0A9Q2CZS9"/>
<sequence>MNYNKNGDLMNTLYLIYGENRIRIDEKVNELTRQYLKEIDEFNRIVFDYIDTPVEMIIEECLTLPFLSDRKVVIVNDTFSFTSEKKRTNVDHNINLLIEYLEEKNDDTLLIFVANSEKLDSRKKLTKTMKKNGKVIEIEAMNERELRDYIFDSASKESVHISNDAVEELIKRTDADYSRVKSELEKLTLYVENEITITDIDDIVSKSLEANVFSLTDLILKNQKQEAVETFRDLILQKEEPIKLLGLISSQFRLYYQTKILSSEGLRQDEIAKQLKVHPYRVKLALSAVSRYSLDNLLKKMVVIRDMDYELKSTYLDSEALFEIFINKI</sequence>
<keyword evidence="3 11" id="KW-0808">Transferase</keyword>
<protein>
    <recommendedName>
        <fullName evidence="2">DNA polymerase III subunit delta</fullName>
        <ecNumber evidence="1">2.7.7.7</ecNumber>
    </recommendedName>
</protein>
<gene>
    <name evidence="11" type="ORF">HNQ45_001444</name>
</gene>
<evidence type="ECO:0000256" key="4">
    <source>
        <dbReference type="ARBA" id="ARBA00022695"/>
    </source>
</evidence>
<evidence type="ECO:0000256" key="3">
    <source>
        <dbReference type="ARBA" id="ARBA00022679"/>
    </source>
</evidence>
<dbReference type="GO" id="GO:0006261">
    <property type="term" value="P:DNA-templated DNA replication"/>
    <property type="evidence" value="ECO:0007669"/>
    <property type="project" value="TreeGrafter"/>
</dbReference>
<dbReference type="GO" id="GO:0009360">
    <property type="term" value="C:DNA polymerase III complex"/>
    <property type="evidence" value="ECO:0007669"/>
    <property type="project" value="InterPro"/>
</dbReference>
<dbReference type="Proteomes" id="UP000579136">
    <property type="component" value="Unassembled WGS sequence"/>
</dbReference>
<keyword evidence="4 11" id="KW-0548">Nucleotidyltransferase</keyword>
<dbReference type="EC" id="2.7.7.7" evidence="1"/>
<keyword evidence="6" id="KW-0239">DNA-directed DNA polymerase</keyword>
<dbReference type="InterPro" id="IPR005790">
    <property type="entry name" value="DNA_polIII_delta"/>
</dbReference>
<evidence type="ECO:0000256" key="1">
    <source>
        <dbReference type="ARBA" id="ARBA00012417"/>
    </source>
</evidence>
<evidence type="ECO:0000259" key="10">
    <source>
        <dbReference type="Pfam" id="PF21694"/>
    </source>
</evidence>
<dbReference type="SUPFAM" id="SSF52540">
    <property type="entry name" value="P-loop containing nucleoside triphosphate hydrolases"/>
    <property type="match status" value="1"/>
</dbReference>
<comment type="catalytic activity">
    <reaction evidence="8">
        <text>DNA(n) + a 2'-deoxyribonucleoside 5'-triphosphate = DNA(n+1) + diphosphate</text>
        <dbReference type="Rhea" id="RHEA:22508"/>
        <dbReference type="Rhea" id="RHEA-COMP:17339"/>
        <dbReference type="Rhea" id="RHEA-COMP:17340"/>
        <dbReference type="ChEBI" id="CHEBI:33019"/>
        <dbReference type="ChEBI" id="CHEBI:61560"/>
        <dbReference type="ChEBI" id="CHEBI:173112"/>
        <dbReference type="EC" id="2.7.7.7"/>
    </reaction>
</comment>
<dbReference type="InterPro" id="IPR027417">
    <property type="entry name" value="P-loop_NTPase"/>
</dbReference>
<reference evidence="11 12" key="1">
    <citation type="submission" date="2020-08" db="EMBL/GenBank/DDBJ databases">
        <title>Genomic Encyclopedia of Type Strains, Phase IV (KMG-IV): sequencing the most valuable type-strain genomes for metagenomic binning, comparative biology and taxonomic classification.</title>
        <authorList>
            <person name="Goeker M."/>
        </authorList>
    </citation>
    <scope>NUCLEOTIDE SEQUENCE [LARGE SCALE GENOMIC DNA]</scope>
    <source>
        <strain evidence="11 12">DSM 19163</strain>
    </source>
</reference>
<proteinExistence type="inferred from homology"/>
<dbReference type="PANTHER" id="PTHR34388:SF1">
    <property type="entry name" value="DNA POLYMERASE III SUBUNIT DELTA"/>
    <property type="match status" value="1"/>
</dbReference>
<evidence type="ECO:0000313" key="12">
    <source>
        <dbReference type="Proteomes" id="UP000579136"/>
    </source>
</evidence>
<dbReference type="Gene3D" id="3.40.50.300">
    <property type="entry name" value="P-loop containing nucleotide triphosphate hydrolases"/>
    <property type="match status" value="1"/>
</dbReference>
<dbReference type="InterPro" id="IPR010372">
    <property type="entry name" value="DNA_pol3_delta_N"/>
</dbReference>
<dbReference type="InterPro" id="IPR008921">
    <property type="entry name" value="DNA_pol3_clamp-load_cplx_C"/>
</dbReference>
<evidence type="ECO:0000256" key="2">
    <source>
        <dbReference type="ARBA" id="ARBA00017703"/>
    </source>
</evidence>
<dbReference type="InterPro" id="IPR048466">
    <property type="entry name" value="DNA_pol3_delta-like_C"/>
</dbReference>
<comment type="caution">
    <text evidence="11">The sequence shown here is derived from an EMBL/GenBank/DDBJ whole genome shotgun (WGS) entry which is preliminary data.</text>
</comment>
<dbReference type="Pfam" id="PF21694">
    <property type="entry name" value="DNA_pol3_delta_C"/>
    <property type="match status" value="1"/>
</dbReference>
<evidence type="ECO:0000256" key="7">
    <source>
        <dbReference type="ARBA" id="ARBA00034754"/>
    </source>
</evidence>
<organism evidence="11 12">
    <name type="scientific">Nosocomiicoccus ampullae</name>
    <dbReference type="NCBI Taxonomy" id="489910"/>
    <lineage>
        <taxon>Bacteria</taxon>
        <taxon>Bacillati</taxon>
        <taxon>Bacillota</taxon>
        <taxon>Bacilli</taxon>
        <taxon>Bacillales</taxon>
        <taxon>Staphylococcaceae</taxon>
        <taxon>Nosocomiicoccus</taxon>
    </lineage>
</organism>
<comment type="similarity">
    <text evidence="7">Belongs to the DNA polymerase HolA subunit family.</text>
</comment>
<evidence type="ECO:0000313" key="11">
    <source>
        <dbReference type="EMBL" id="MBB5176556.1"/>
    </source>
</evidence>
<dbReference type="SUPFAM" id="SSF48019">
    <property type="entry name" value="post-AAA+ oligomerization domain-like"/>
    <property type="match status" value="1"/>
</dbReference>
<evidence type="ECO:0000256" key="6">
    <source>
        <dbReference type="ARBA" id="ARBA00022932"/>
    </source>
</evidence>
<dbReference type="Gene3D" id="1.20.272.10">
    <property type="match status" value="1"/>
</dbReference>
<name>A0A9Q2CZS9_9STAP</name>
<dbReference type="RefSeq" id="WP_246562797.1">
    <property type="nucleotide sequence ID" value="NZ_CBCRYX010000010.1"/>
</dbReference>
<accession>A0A9Q2CZS9</accession>
<evidence type="ECO:0000256" key="5">
    <source>
        <dbReference type="ARBA" id="ARBA00022705"/>
    </source>
</evidence>
<dbReference type="PANTHER" id="PTHR34388">
    <property type="entry name" value="DNA POLYMERASE III SUBUNIT DELTA"/>
    <property type="match status" value="1"/>
</dbReference>
<dbReference type="GO" id="GO:0003887">
    <property type="term" value="F:DNA-directed DNA polymerase activity"/>
    <property type="evidence" value="ECO:0007669"/>
    <property type="project" value="UniProtKB-KW"/>
</dbReference>
<feature type="domain" description="DNA polymerase III delta N-terminal" evidence="9">
    <location>
        <begin position="14"/>
        <end position="138"/>
    </location>
</feature>
<evidence type="ECO:0000256" key="8">
    <source>
        <dbReference type="ARBA" id="ARBA00049244"/>
    </source>
</evidence>
<feature type="domain" description="DNA polymerase III delta subunit-like C-terminal" evidence="10">
    <location>
        <begin position="209"/>
        <end position="328"/>
    </location>
</feature>
<dbReference type="GO" id="GO:0003677">
    <property type="term" value="F:DNA binding"/>
    <property type="evidence" value="ECO:0007669"/>
    <property type="project" value="InterPro"/>
</dbReference>